<evidence type="ECO:0000313" key="3">
    <source>
        <dbReference type="Proteomes" id="UP000607653"/>
    </source>
</evidence>
<protein>
    <submittedName>
        <fullName evidence="2">Uncharacterized protein</fullName>
    </submittedName>
</protein>
<dbReference type="Proteomes" id="UP000607653">
    <property type="component" value="Unassembled WGS sequence"/>
</dbReference>
<evidence type="ECO:0000313" key="1">
    <source>
        <dbReference type="EMBL" id="DAD24180.1"/>
    </source>
</evidence>
<dbReference type="EMBL" id="DUZY01000001">
    <property type="protein sequence ID" value="DAD24180.1"/>
    <property type="molecule type" value="Genomic_DNA"/>
</dbReference>
<proteinExistence type="predicted"/>
<dbReference type="EMBL" id="DUZY01000001">
    <property type="protein sequence ID" value="DAD24183.1"/>
    <property type="molecule type" value="Genomic_DNA"/>
</dbReference>
<reference evidence="2 3" key="1">
    <citation type="journal article" date="2020" name="Mol. Biol. Evol.">
        <title>Distinct Expression and Methylation Patterns for Genes with Different Fates following a Single Whole-Genome Duplication in Flowering Plants.</title>
        <authorList>
            <person name="Shi T."/>
            <person name="Rahmani R.S."/>
            <person name="Gugger P.F."/>
            <person name="Wang M."/>
            <person name="Li H."/>
            <person name="Zhang Y."/>
            <person name="Li Z."/>
            <person name="Wang Q."/>
            <person name="Van de Peer Y."/>
            <person name="Marchal K."/>
            <person name="Chen J."/>
        </authorList>
    </citation>
    <scope>NUCLEOTIDE SEQUENCE [LARGE SCALE GENOMIC DNA]</scope>
    <source>
        <tissue evidence="2">Leaf</tissue>
    </source>
</reference>
<accession>A0A822XWQ8</accession>
<dbReference type="AlphaFoldDB" id="A0A822XWQ8"/>
<evidence type="ECO:0000313" key="2">
    <source>
        <dbReference type="EMBL" id="DAD24183.1"/>
    </source>
</evidence>
<organism evidence="2 3">
    <name type="scientific">Nelumbo nucifera</name>
    <name type="common">Sacred lotus</name>
    <dbReference type="NCBI Taxonomy" id="4432"/>
    <lineage>
        <taxon>Eukaryota</taxon>
        <taxon>Viridiplantae</taxon>
        <taxon>Streptophyta</taxon>
        <taxon>Embryophyta</taxon>
        <taxon>Tracheophyta</taxon>
        <taxon>Spermatophyta</taxon>
        <taxon>Magnoliopsida</taxon>
        <taxon>Proteales</taxon>
        <taxon>Nelumbonaceae</taxon>
        <taxon>Nelumbo</taxon>
    </lineage>
</organism>
<name>A0A822XWQ8_NELNU</name>
<sequence length="50" mass="5913">MKHELSRQCYLAFRAKLQRMVPFAMKLGICKKQDRRKEIGSIKLGYRLTA</sequence>
<comment type="caution">
    <text evidence="2">The sequence shown here is derived from an EMBL/GenBank/DDBJ whole genome shotgun (WGS) entry which is preliminary data.</text>
</comment>
<gene>
    <name evidence="1" type="ORF">HUJ06_025643</name>
    <name evidence="2" type="ORF">HUJ06_025646</name>
</gene>
<keyword evidence="3" id="KW-1185">Reference proteome</keyword>